<keyword evidence="4 10" id="KW-0067">ATP-binding</keyword>
<gene>
    <name evidence="10" type="ORF">O4213_08500</name>
</gene>
<keyword evidence="2 7" id="KW-0812">Transmembrane</keyword>
<organism evidence="10 11">
    <name type="scientific">Gordonia rubripertincta</name>
    <name type="common">Rhodococcus corallinus</name>
    <dbReference type="NCBI Taxonomy" id="36822"/>
    <lineage>
        <taxon>Bacteria</taxon>
        <taxon>Bacillati</taxon>
        <taxon>Actinomycetota</taxon>
        <taxon>Actinomycetes</taxon>
        <taxon>Mycobacteriales</taxon>
        <taxon>Gordoniaceae</taxon>
        <taxon>Gordonia</taxon>
    </lineage>
</organism>
<accession>A0ABT4MUS1</accession>
<sequence length="600" mass="63222">MSATTVPAAPTGNKLAIADFKVTMGYLGREMRRHTWQLVLLAVIMTVAAALGLVTPRSLGTIIDIANDDGEASEIWRLSGIMAASAIGAAAFAGLGVMLSAKIFESILANLREAMIDASLRLQLNRVETAGSGDLVSRATADVSTVSEAIGSAVPTLLTAAFTVGVTFLGLATLDWRFLIVLVVILPVYINGIRMYLRRAPGLYAAVRASTADRAHHVLGAIRGLESVHAFRLSESLNRRIDSHSWEVVRWEMRASVLQSRLGARVNLGEFIGMTTILIVGFTLVDADALTIGAVTAAMLFFLLLFDPIGQLLFVVDDLQSGAVALGRIVGVIEESKTIVAPTSDGSTNASAPLLELQEITHGYSADHTVLHDISLTLAAGEHVAVVGSSGAGKTTLAAIVAGIHQPSRGRTLLEGVDIATVDPTQLSRSIALVTQEVHVFAGTLGDDLRMAAPDATDDELWSALDVVGAAKWVRQLSDGVKTTVGQEGHQLTPMQSQQLALARLVLLDPKVAILDEATADAGSVGAGVLEESAQAALRGRSALIIAHRLSQAARADRIAFMERGRIVEVGTHEELVALGGRYGALWKAWSRGRGDVGGS</sequence>
<dbReference type="InterPro" id="IPR003593">
    <property type="entry name" value="AAA+_ATPase"/>
</dbReference>
<evidence type="ECO:0000259" key="9">
    <source>
        <dbReference type="PROSITE" id="PS50929"/>
    </source>
</evidence>
<feature type="domain" description="ABC transmembrane type-1" evidence="9">
    <location>
        <begin position="39"/>
        <end position="321"/>
    </location>
</feature>
<keyword evidence="6 7" id="KW-0472">Membrane</keyword>
<dbReference type="Pfam" id="PF00005">
    <property type="entry name" value="ABC_tran"/>
    <property type="match status" value="1"/>
</dbReference>
<dbReference type="InterPro" id="IPR036640">
    <property type="entry name" value="ABC1_TM_sf"/>
</dbReference>
<dbReference type="InterPro" id="IPR027417">
    <property type="entry name" value="P-loop_NTPase"/>
</dbReference>
<evidence type="ECO:0000256" key="3">
    <source>
        <dbReference type="ARBA" id="ARBA00022741"/>
    </source>
</evidence>
<keyword evidence="3" id="KW-0547">Nucleotide-binding</keyword>
<dbReference type="SUPFAM" id="SSF52540">
    <property type="entry name" value="P-loop containing nucleoside triphosphate hydrolases"/>
    <property type="match status" value="1"/>
</dbReference>
<dbReference type="PROSITE" id="PS50893">
    <property type="entry name" value="ABC_TRANSPORTER_2"/>
    <property type="match status" value="1"/>
</dbReference>
<evidence type="ECO:0000256" key="7">
    <source>
        <dbReference type="SAM" id="Phobius"/>
    </source>
</evidence>
<dbReference type="PANTHER" id="PTHR43394:SF1">
    <property type="entry name" value="ATP-BINDING CASSETTE SUB-FAMILY B MEMBER 10, MITOCHONDRIAL"/>
    <property type="match status" value="1"/>
</dbReference>
<feature type="transmembrane region" description="Helical" evidence="7">
    <location>
        <begin position="75"/>
        <end position="99"/>
    </location>
</feature>
<dbReference type="Gene3D" id="3.40.50.300">
    <property type="entry name" value="P-loop containing nucleotide triphosphate hydrolases"/>
    <property type="match status" value="1"/>
</dbReference>
<dbReference type="InterPro" id="IPR003439">
    <property type="entry name" value="ABC_transporter-like_ATP-bd"/>
</dbReference>
<evidence type="ECO:0000256" key="4">
    <source>
        <dbReference type="ARBA" id="ARBA00022840"/>
    </source>
</evidence>
<evidence type="ECO:0000256" key="6">
    <source>
        <dbReference type="ARBA" id="ARBA00023136"/>
    </source>
</evidence>
<name>A0ABT4MUS1_GORRU</name>
<dbReference type="PROSITE" id="PS50929">
    <property type="entry name" value="ABC_TM1F"/>
    <property type="match status" value="1"/>
</dbReference>
<feature type="transmembrane region" description="Helical" evidence="7">
    <location>
        <begin position="262"/>
        <end position="283"/>
    </location>
</feature>
<dbReference type="PANTHER" id="PTHR43394">
    <property type="entry name" value="ATP-DEPENDENT PERMEASE MDL1, MITOCHONDRIAL"/>
    <property type="match status" value="1"/>
</dbReference>
<protein>
    <submittedName>
        <fullName evidence="10">ABC transporter ATP-binding protein</fullName>
    </submittedName>
</protein>
<feature type="transmembrane region" description="Helical" evidence="7">
    <location>
        <begin position="178"/>
        <end position="197"/>
    </location>
</feature>
<proteinExistence type="predicted"/>
<evidence type="ECO:0000256" key="5">
    <source>
        <dbReference type="ARBA" id="ARBA00022989"/>
    </source>
</evidence>
<evidence type="ECO:0000313" key="11">
    <source>
        <dbReference type="Proteomes" id="UP001067235"/>
    </source>
</evidence>
<reference evidence="10" key="1">
    <citation type="submission" date="2022-12" db="EMBL/GenBank/DDBJ databases">
        <authorList>
            <person name="Krivoruchko A.V."/>
            <person name="Elkin A."/>
        </authorList>
    </citation>
    <scope>NUCLEOTIDE SEQUENCE</scope>
    <source>
        <strain evidence="10">IEGM 1388</strain>
    </source>
</reference>
<feature type="domain" description="ABC transporter" evidence="8">
    <location>
        <begin position="355"/>
        <end position="589"/>
    </location>
</feature>
<comment type="subcellular location">
    <subcellularLocation>
        <location evidence="1">Cell membrane</location>
        <topology evidence="1">Multi-pass membrane protein</topology>
    </subcellularLocation>
</comment>
<keyword evidence="5 7" id="KW-1133">Transmembrane helix</keyword>
<feature type="transmembrane region" description="Helical" evidence="7">
    <location>
        <begin position="289"/>
        <end position="306"/>
    </location>
</feature>
<dbReference type="RefSeq" id="WP_084839338.1">
    <property type="nucleotide sequence ID" value="NZ_JAPWIE010000002.1"/>
</dbReference>
<feature type="transmembrane region" description="Helical" evidence="7">
    <location>
        <begin position="38"/>
        <end position="55"/>
    </location>
</feature>
<keyword evidence="11" id="KW-1185">Reference proteome</keyword>
<evidence type="ECO:0000256" key="1">
    <source>
        <dbReference type="ARBA" id="ARBA00004651"/>
    </source>
</evidence>
<dbReference type="Gene3D" id="1.20.1560.10">
    <property type="entry name" value="ABC transporter type 1, transmembrane domain"/>
    <property type="match status" value="1"/>
</dbReference>
<evidence type="ECO:0000256" key="2">
    <source>
        <dbReference type="ARBA" id="ARBA00022692"/>
    </source>
</evidence>
<dbReference type="InterPro" id="IPR039421">
    <property type="entry name" value="Type_1_exporter"/>
</dbReference>
<dbReference type="Proteomes" id="UP001067235">
    <property type="component" value="Unassembled WGS sequence"/>
</dbReference>
<dbReference type="SMART" id="SM00382">
    <property type="entry name" value="AAA"/>
    <property type="match status" value="1"/>
</dbReference>
<dbReference type="CDD" id="cd07346">
    <property type="entry name" value="ABC_6TM_exporters"/>
    <property type="match status" value="1"/>
</dbReference>
<evidence type="ECO:0000259" key="8">
    <source>
        <dbReference type="PROSITE" id="PS50893"/>
    </source>
</evidence>
<dbReference type="GO" id="GO:0005524">
    <property type="term" value="F:ATP binding"/>
    <property type="evidence" value="ECO:0007669"/>
    <property type="project" value="UniProtKB-KW"/>
</dbReference>
<evidence type="ECO:0000313" key="10">
    <source>
        <dbReference type="EMBL" id="MCZ4550021.1"/>
    </source>
</evidence>
<dbReference type="SUPFAM" id="SSF90123">
    <property type="entry name" value="ABC transporter transmembrane region"/>
    <property type="match status" value="1"/>
</dbReference>
<dbReference type="EMBL" id="JAPWIE010000002">
    <property type="protein sequence ID" value="MCZ4550021.1"/>
    <property type="molecule type" value="Genomic_DNA"/>
</dbReference>
<comment type="caution">
    <text evidence="10">The sequence shown here is derived from an EMBL/GenBank/DDBJ whole genome shotgun (WGS) entry which is preliminary data.</text>
</comment>
<dbReference type="InterPro" id="IPR011527">
    <property type="entry name" value="ABC1_TM_dom"/>
</dbReference>
<dbReference type="Pfam" id="PF00664">
    <property type="entry name" value="ABC_membrane"/>
    <property type="match status" value="1"/>
</dbReference>
<feature type="transmembrane region" description="Helical" evidence="7">
    <location>
        <begin position="153"/>
        <end position="172"/>
    </location>
</feature>